<dbReference type="Proteomes" id="UP001497482">
    <property type="component" value="Chromosome 17"/>
</dbReference>
<feature type="region of interest" description="Disordered" evidence="1">
    <location>
        <begin position="1"/>
        <end position="34"/>
    </location>
</feature>
<sequence>MACSQTDAGALSRAQRSRETRDRLFDLSERKEPTSAPCDWIGGVLRWLMGQSLAKWHTLSTLHGGQMDEE</sequence>
<feature type="compositionally biased region" description="Basic and acidic residues" evidence="1">
    <location>
        <begin position="16"/>
        <end position="33"/>
    </location>
</feature>
<evidence type="ECO:0000313" key="2">
    <source>
        <dbReference type="EMBL" id="CAL1586437.1"/>
    </source>
</evidence>
<name>A0AAV2KFX6_KNICA</name>
<dbReference type="AlphaFoldDB" id="A0AAV2KFX6"/>
<organism evidence="2 3">
    <name type="scientific">Knipowitschia caucasica</name>
    <name type="common">Caucasian dwarf goby</name>
    <name type="synonym">Pomatoschistus caucasicus</name>
    <dbReference type="NCBI Taxonomy" id="637954"/>
    <lineage>
        <taxon>Eukaryota</taxon>
        <taxon>Metazoa</taxon>
        <taxon>Chordata</taxon>
        <taxon>Craniata</taxon>
        <taxon>Vertebrata</taxon>
        <taxon>Euteleostomi</taxon>
        <taxon>Actinopterygii</taxon>
        <taxon>Neopterygii</taxon>
        <taxon>Teleostei</taxon>
        <taxon>Neoteleostei</taxon>
        <taxon>Acanthomorphata</taxon>
        <taxon>Gobiaria</taxon>
        <taxon>Gobiiformes</taxon>
        <taxon>Gobioidei</taxon>
        <taxon>Gobiidae</taxon>
        <taxon>Gobiinae</taxon>
        <taxon>Knipowitschia</taxon>
    </lineage>
</organism>
<keyword evidence="3" id="KW-1185">Reference proteome</keyword>
<reference evidence="2 3" key="1">
    <citation type="submission" date="2024-04" db="EMBL/GenBank/DDBJ databases">
        <authorList>
            <person name="Waldvogel A.-M."/>
            <person name="Schoenle A."/>
        </authorList>
    </citation>
    <scope>NUCLEOTIDE SEQUENCE [LARGE SCALE GENOMIC DNA]</scope>
</reference>
<evidence type="ECO:0000313" key="3">
    <source>
        <dbReference type="Proteomes" id="UP001497482"/>
    </source>
</evidence>
<protein>
    <submittedName>
        <fullName evidence="2">Uncharacterized protein</fullName>
    </submittedName>
</protein>
<dbReference type="EMBL" id="OZ035839">
    <property type="protein sequence ID" value="CAL1586437.1"/>
    <property type="molecule type" value="Genomic_DNA"/>
</dbReference>
<gene>
    <name evidence="2" type="ORF">KC01_LOCUS16495</name>
</gene>
<proteinExistence type="predicted"/>
<accession>A0AAV2KFX6</accession>
<evidence type="ECO:0000256" key="1">
    <source>
        <dbReference type="SAM" id="MobiDB-lite"/>
    </source>
</evidence>